<keyword evidence="6" id="KW-0418">Kinase</keyword>
<evidence type="ECO:0000256" key="8">
    <source>
        <dbReference type="ARBA" id="ARBA00023136"/>
    </source>
</evidence>
<evidence type="ECO:0000256" key="2">
    <source>
        <dbReference type="ARBA" id="ARBA00012513"/>
    </source>
</evidence>
<dbReference type="PANTHER" id="PTHR47985:SF4">
    <property type="entry name" value="SERINE_THREONINE-PROTEIN KINASE PBL27"/>
    <property type="match status" value="1"/>
</dbReference>
<dbReference type="EMBL" id="CM010715">
    <property type="protein sequence ID" value="RZC44367.1"/>
    <property type="molecule type" value="Genomic_DNA"/>
</dbReference>
<dbReference type="FunFam" id="1.10.510.10:FF:001023">
    <property type="entry name" value="Os07g0541700 protein"/>
    <property type="match status" value="1"/>
</dbReference>
<dbReference type="AlphaFoldDB" id="A0A4Y7I620"/>
<dbReference type="GO" id="GO:0005524">
    <property type="term" value="F:ATP binding"/>
    <property type="evidence" value="ECO:0007669"/>
    <property type="project" value="UniProtKB-KW"/>
</dbReference>
<dbReference type="EC" id="2.7.11.1" evidence="2"/>
<evidence type="ECO:0000256" key="4">
    <source>
        <dbReference type="ARBA" id="ARBA00022679"/>
    </source>
</evidence>
<feature type="domain" description="Protein kinase" evidence="11">
    <location>
        <begin position="40"/>
        <end position="306"/>
    </location>
</feature>
<evidence type="ECO:0000313" key="12">
    <source>
        <dbReference type="EMBL" id="RZC44367.1"/>
    </source>
</evidence>
<dbReference type="InterPro" id="IPR000719">
    <property type="entry name" value="Prot_kinase_dom"/>
</dbReference>
<dbReference type="Gene3D" id="3.30.200.20">
    <property type="entry name" value="Phosphorylase Kinase, domain 1"/>
    <property type="match status" value="1"/>
</dbReference>
<dbReference type="GO" id="GO:0016020">
    <property type="term" value="C:membrane"/>
    <property type="evidence" value="ECO:0007669"/>
    <property type="project" value="UniProtKB-SubCell"/>
</dbReference>
<dbReference type="InterPro" id="IPR011009">
    <property type="entry name" value="Kinase-like_dom_sf"/>
</dbReference>
<keyword evidence="4" id="KW-0808">Transferase</keyword>
<evidence type="ECO:0000256" key="9">
    <source>
        <dbReference type="ARBA" id="ARBA00047899"/>
    </source>
</evidence>
<dbReference type="Gramene" id="RZC44367">
    <property type="protein sequence ID" value="RZC44367"/>
    <property type="gene ID" value="C5167_037318"/>
</dbReference>
<dbReference type="InterPro" id="IPR001245">
    <property type="entry name" value="Ser-Thr/Tyr_kinase_cat_dom"/>
</dbReference>
<evidence type="ECO:0000256" key="7">
    <source>
        <dbReference type="ARBA" id="ARBA00022840"/>
    </source>
</evidence>
<proteinExistence type="predicted"/>
<protein>
    <recommendedName>
        <fullName evidence="2">non-specific serine/threonine protein kinase</fullName>
        <ecNumber evidence="2">2.7.11.1</ecNumber>
    </recommendedName>
</protein>
<keyword evidence="13" id="KW-1185">Reference proteome</keyword>
<evidence type="ECO:0000313" key="13">
    <source>
        <dbReference type="Proteomes" id="UP000316621"/>
    </source>
</evidence>
<name>A0A4Y7I620_PAPSO</name>
<comment type="subcellular location">
    <subcellularLocation>
        <location evidence="1">Membrane</location>
    </subcellularLocation>
</comment>
<evidence type="ECO:0000256" key="6">
    <source>
        <dbReference type="ARBA" id="ARBA00022777"/>
    </source>
</evidence>
<evidence type="ECO:0000256" key="1">
    <source>
        <dbReference type="ARBA" id="ARBA00004370"/>
    </source>
</evidence>
<accession>A0A4Y7I620</accession>
<keyword evidence="7" id="KW-0067">ATP-binding</keyword>
<evidence type="ECO:0000256" key="3">
    <source>
        <dbReference type="ARBA" id="ARBA00022527"/>
    </source>
</evidence>
<evidence type="ECO:0000259" key="11">
    <source>
        <dbReference type="PROSITE" id="PS50011"/>
    </source>
</evidence>
<comment type="catalytic activity">
    <reaction evidence="10">
        <text>L-seryl-[protein] + ATP = O-phospho-L-seryl-[protein] + ADP + H(+)</text>
        <dbReference type="Rhea" id="RHEA:17989"/>
        <dbReference type="Rhea" id="RHEA-COMP:9863"/>
        <dbReference type="Rhea" id="RHEA-COMP:11604"/>
        <dbReference type="ChEBI" id="CHEBI:15378"/>
        <dbReference type="ChEBI" id="CHEBI:29999"/>
        <dbReference type="ChEBI" id="CHEBI:30616"/>
        <dbReference type="ChEBI" id="CHEBI:83421"/>
        <dbReference type="ChEBI" id="CHEBI:456216"/>
        <dbReference type="EC" id="2.7.11.1"/>
    </reaction>
</comment>
<dbReference type="Gene3D" id="1.10.510.10">
    <property type="entry name" value="Transferase(Phosphotransferase) domain 1"/>
    <property type="match status" value="1"/>
</dbReference>
<keyword evidence="8" id="KW-0472">Membrane</keyword>
<evidence type="ECO:0000256" key="10">
    <source>
        <dbReference type="ARBA" id="ARBA00048679"/>
    </source>
</evidence>
<dbReference type="GO" id="GO:0004674">
    <property type="term" value="F:protein serine/threonine kinase activity"/>
    <property type="evidence" value="ECO:0007669"/>
    <property type="project" value="UniProtKB-KW"/>
</dbReference>
<organism evidence="12 13">
    <name type="scientific">Papaver somniferum</name>
    <name type="common">Opium poppy</name>
    <dbReference type="NCBI Taxonomy" id="3469"/>
    <lineage>
        <taxon>Eukaryota</taxon>
        <taxon>Viridiplantae</taxon>
        <taxon>Streptophyta</taxon>
        <taxon>Embryophyta</taxon>
        <taxon>Tracheophyta</taxon>
        <taxon>Spermatophyta</taxon>
        <taxon>Magnoliopsida</taxon>
        <taxon>Ranunculales</taxon>
        <taxon>Papaveraceae</taxon>
        <taxon>Papaveroideae</taxon>
        <taxon>Papaver</taxon>
    </lineage>
</organism>
<dbReference type="SUPFAM" id="SSF56112">
    <property type="entry name" value="Protein kinase-like (PK-like)"/>
    <property type="match status" value="1"/>
</dbReference>
<keyword evidence="5" id="KW-0547">Nucleotide-binding</keyword>
<dbReference type="PANTHER" id="PTHR47985">
    <property type="entry name" value="OS07G0668900 PROTEIN"/>
    <property type="match status" value="1"/>
</dbReference>
<evidence type="ECO:0000256" key="5">
    <source>
        <dbReference type="ARBA" id="ARBA00022741"/>
    </source>
</evidence>
<gene>
    <name evidence="12" type="ORF">C5167_037318</name>
</gene>
<dbReference type="Pfam" id="PF07714">
    <property type="entry name" value="PK_Tyr_Ser-Thr"/>
    <property type="match status" value="1"/>
</dbReference>
<keyword evidence="3" id="KW-0723">Serine/threonine-protein kinase</keyword>
<reference evidence="12 13" key="1">
    <citation type="journal article" date="2018" name="Science">
        <title>The opium poppy genome and morphinan production.</title>
        <authorList>
            <person name="Guo L."/>
            <person name="Winzer T."/>
            <person name="Yang X."/>
            <person name="Li Y."/>
            <person name="Ning Z."/>
            <person name="He Z."/>
            <person name="Teodor R."/>
            <person name="Lu Y."/>
            <person name="Bowser T.A."/>
            <person name="Graham I.A."/>
            <person name="Ye K."/>
        </authorList>
    </citation>
    <scope>NUCLEOTIDE SEQUENCE [LARGE SCALE GENOMIC DNA]</scope>
    <source>
        <strain evidence="13">cv. HN1</strain>
        <tissue evidence="12">Leaves</tissue>
    </source>
</reference>
<sequence length="306" mass="34219">MANINSGILRIGGSSNSDAEDFTAVTKFTFHELAAATGNFAPESLLGEGKYGRTFRGCLKSSGQVVAVRQVNEQSISNVYRYLDQSMSSTIHLHSLLHHPNIVDMIGYCVDGDQIFFVYNFMPLGSLKDHLHDLPPNKKPLDWNTRMKIAAGAAKGLKYLHKKSDPQVIHGNIKPSNILLSEGYQPKLSDFLGFKERIPESDESNHARIFSSQCYRHAPEFYMKFKLTQQSDIYSFGLVLLELISGRMAQIRPSLIEWAKRKLVGDREFTTVADPLLKGHYPEQGLYQALSLAAEVKTQYGMGLMG</sequence>
<dbReference type="PROSITE" id="PS50011">
    <property type="entry name" value="PROTEIN_KINASE_DOM"/>
    <property type="match status" value="1"/>
</dbReference>
<comment type="catalytic activity">
    <reaction evidence="9">
        <text>L-threonyl-[protein] + ATP = O-phospho-L-threonyl-[protein] + ADP + H(+)</text>
        <dbReference type="Rhea" id="RHEA:46608"/>
        <dbReference type="Rhea" id="RHEA-COMP:11060"/>
        <dbReference type="Rhea" id="RHEA-COMP:11605"/>
        <dbReference type="ChEBI" id="CHEBI:15378"/>
        <dbReference type="ChEBI" id="CHEBI:30013"/>
        <dbReference type="ChEBI" id="CHEBI:30616"/>
        <dbReference type="ChEBI" id="CHEBI:61977"/>
        <dbReference type="ChEBI" id="CHEBI:456216"/>
        <dbReference type="EC" id="2.7.11.1"/>
    </reaction>
</comment>
<dbReference type="Proteomes" id="UP000316621">
    <property type="component" value="Chromosome 1"/>
</dbReference>